<keyword evidence="5 7" id="KW-0413">Isomerase</keyword>
<gene>
    <name evidence="7" type="ORF">QR46_1786</name>
</gene>
<dbReference type="PANTHER" id="PTHR10885">
    <property type="entry name" value="ISOPENTENYL-DIPHOSPHATE DELTA-ISOMERASE"/>
    <property type="match status" value="1"/>
</dbReference>
<feature type="domain" description="Nudix hydrolase" evidence="6">
    <location>
        <begin position="67"/>
        <end position="238"/>
    </location>
</feature>
<dbReference type="InterPro" id="IPR015797">
    <property type="entry name" value="NUDIX_hydrolase-like_dom_sf"/>
</dbReference>
<evidence type="ECO:0000256" key="2">
    <source>
        <dbReference type="ARBA" id="ARBA00007579"/>
    </source>
</evidence>
<evidence type="ECO:0000313" key="8">
    <source>
        <dbReference type="Proteomes" id="UP000070089"/>
    </source>
</evidence>
<dbReference type="InterPro" id="IPR011876">
    <property type="entry name" value="IsopentenylPP_isomerase_typ1"/>
</dbReference>
<comment type="caution">
    <text evidence="7">The sequence shown here is derived from an EMBL/GenBank/DDBJ whole genome shotgun (WGS) entry which is preliminary data.</text>
</comment>
<dbReference type="VEuPathDB" id="GiardiaDB:QR46_1786"/>
<dbReference type="UniPathway" id="UPA00059">
    <property type="reaction ID" value="UER00104"/>
</dbReference>
<evidence type="ECO:0000313" key="7">
    <source>
        <dbReference type="EMBL" id="KWX14225.1"/>
    </source>
</evidence>
<sequence length="262" mass="29277">MSNIKNANSLKLQNMPQFQSDKSHSTMLNSQLKADAEPAADDVILVDEENKIIGRAPKLVAHMHGGLLHRAFSVVTVDSQKRVLLQRRASSKASFPNMLSNTCCSHPLASVPGDAEGIAGAKRAACRRYQFELRIPIERPEDTLSCVWIFKYKAVSPVALSVQTPEGNKKLDLCEYEIDYTLLHMVDNAQVALIDSVIDSAAYNSDEVSELLWANVTDIRARWEEMTPWFRILFRHVLEPWLLSPSACVTEVEDDSAIINLV</sequence>
<name>A0A132NVX6_GIAIN</name>
<evidence type="ECO:0000256" key="4">
    <source>
        <dbReference type="ARBA" id="ARBA00023229"/>
    </source>
</evidence>
<proteinExistence type="inferred from homology"/>
<dbReference type="Gene3D" id="3.90.79.10">
    <property type="entry name" value="Nucleoside Triphosphate Pyrophosphohydrolase"/>
    <property type="match status" value="1"/>
</dbReference>
<dbReference type="NCBIfam" id="TIGR02150">
    <property type="entry name" value="IPP_isom_1"/>
    <property type="match status" value="1"/>
</dbReference>
<organism evidence="7 8">
    <name type="scientific">Giardia duodenalis assemblage B</name>
    <dbReference type="NCBI Taxonomy" id="1394984"/>
    <lineage>
        <taxon>Eukaryota</taxon>
        <taxon>Metamonada</taxon>
        <taxon>Diplomonadida</taxon>
        <taxon>Hexamitidae</taxon>
        <taxon>Giardiinae</taxon>
        <taxon>Giardia</taxon>
    </lineage>
</organism>
<dbReference type="AlphaFoldDB" id="A0A132NVX6"/>
<dbReference type="SUPFAM" id="SSF55811">
    <property type="entry name" value="Nudix"/>
    <property type="match status" value="1"/>
</dbReference>
<dbReference type="OrthoDB" id="510307at2759"/>
<dbReference type="GO" id="GO:0004452">
    <property type="term" value="F:isopentenyl-diphosphate delta-isomerase activity"/>
    <property type="evidence" value="ECO:0007669"/>
    <property type="project" value="UniProtKB-EC"/>
</dbReference>
<keyword evidence="4" id="KW-0414">Isoprene biosynthesis</keyword>
<dbReference type="PANTHER" id="PTHR10885:SF0">
    <property type="entry name" value="ISOPENTENYL-DIPHOSPHATE DELTA-ISOMERASE"/>
    <property type="match status" value="1"/>
</dbReference>
<dbReference type="GO" id="GO:0050992">
    <property type="term" value="P:dimethylallyl diphosphate biosynthetic process"/>
    <property type="evidence" value="ECO:0007669"/>
    <property type="project" value="UniProtKB-UniPathway"/>
</dbReference>
<dbReference type="PROSITE" id="PS51462">
    <property type="entry name" value="NUDIX"/>
    <property type="match status" value="1"/>
</dbReference>
<dbReference type="GO" id="GO:0009240">
    <property type="term" value="P:isopentenyl diphosphate biosynthetic process"/>
    <property type="evidence" value="ECO:0007669"/>
    <property type="project" value="TreeGrafter"/>
</dbReference>
<comment type="pathway">
    <text evidence="1">Isoprenoid biosynthesis; dimethylallyl diphosphate biosynthesis; dimethylallyl diphosphate from isopentenyl diphosphate: step 1/1.</text>
</comment>
<dbReference type="Proteomes" id="UP000070089">
    <property type="component" value="Unassembled WGS sequence"/>
</dbReference>
<evidence type="ECO:0000259" key="6">
    <source>
        <dbReference type="PROSITE" id="PS51462"/>
    </source>
</evidence>
<dbReference type="EMBL" id="JXTI01000040">
    <property type="protein sequence ID" value="KWX14225.1"/>
    <property type="molecule type" value="Genomic_DNA"/>
</dbReference>
<evidence type="ECO:0000256" key="5">
    <source>
        <dbReference type="ARBA" id="ARBA00023235"/>
    </source>
</evidence>
<reference evidence="7 8" key="1">
    <citation type="journal article" date="2015" name="Mol. Biochem. Parasitol.">
        <title>Identification of polymorphic genes for use in assemblage B genotyping assays through comparative genomics of multiple assemblage B Giardia duodenalis isolates.</title>
        <authorList>
            <person name="Wielinga C."/>
            <person name="Thompson R.C."/>
            <person name="Monis P."/>
            <person name="Ryan U."/>
        </authorList>
    </citation>
    <scope>NUCLEOTIDE SEQUENCE [LARGE SCALE GENOMIC DNA]</scope>
    <source>
        <strain evidence="7 8">BAH15c1</strain>
    </source>
</reference>
<dbReference type="GO" id="GO:0005737">
    <property type="term" value="C:cytoplasm"/>
    <property type="evidence" value="ECO:0007669"/>
    <property type="project" value="TreeGrafter"/>
</dbReference>
<evidence type="ECO:0000256" key="3">
    <source>
        <dbReference type="ARBA" id="ARBA00012057"/>
    </source>
</evidence>
<accession>A0A132NVX6</accession>
<comment type="similarity">
    <text evidence="2">Belongs to the IPP isomerase type 1 family.</text>
</comment>
<dbReference type="EC" id="5.3.3.2" evidence="3"/>
<dbReference type="InterPro" id="IPR000086">
    <property type="entry name" value="NUDIX_hydrolase_dom"/>
</dbReference>
<evidence type="ECO:0000256" key="1">
    <source>
        <dbReference type="ARBA" id="ARBA00004826"/>
    </source>
</evidence>
<dbReference type="CDD" id="cd02885">
    <property type="entry name" value="NUDIX_IPP_Isomerase"/>
    <property type="match status" value="1"/>
</dbReference>
<protein>
    <recommendedName>
        <fullName evidence="3">isopentenyl-diphosphate Delta-isomerase</fullName>
        <ecNumber evidence="3">5.3.3.2</ecNumber>
    </recommendedName>
</protein>
<dbReference type="PIRSF" id="PIRSF018427">
    <property type="entry name" value="Isopntndiph_ism"/>
    <property type="match status" value="1"/>
</dbReference>